<keyword evidence="3" id="KW-1185">Reference proteome</keyword>
<evidence type="ECO:0000313" key="3">
    <source>
        <dbReference type="Proteomes" id="UP000053201"/>
    </source>
</evidence>
<organism evidence="2 3">
    <name type="scientific">Spizellomyces punctatus (strain DAOM BR117)</name>
    <dbReference type="NCBI Taxonomy" id="645134"/>
    <lineage>
        <taxon>Eukaryota</taxon>
        <taxon>Fungi</taxon>
        <taxon>Fungi incertae sedis</taxon>
        <taxon>Chytridiomycota</taxon>
        <taxon>Chytridiomycota incertae sedis</taxon>
        <taxon>Chytridiomycetes</taxon>
        <taxon>Spizellomycetales</taxon>
        <taxon>Spizellomycetaceae</taxon>
        <taxon>Spizellomyces</taxon>
    </lineage>
</organism>
<name>A0A0L0HT90_SPIPD</name>
<feature type="compositionally biased region" description="Basic residues" evidence="1">
    <location>
        <begin position="200"/>
        <end position="213"/>
    </location>
</feature>
<sequence>MLSRRSTCLALLTGRFCHLQPAISKRHLHSSTEEDGERIPVKRVYTRKKAGVMDARMAEAIFYSQHRPVPLGPAGNANVMGLVKDVWRKETGVPKKEMKLRSAESNSGERHDLRFVTSRIPQSIEKPTSLITPSPRFPLSELDPISHHSVVEYIYHTVPNILEPVMESYIGGRKKWRCRHAVHTSVEGQVQFDKQPSAHRDRRLGRSRRKPKR</sequence>
<feature type="region of interest" description="Disordered" evidence="1">
    <location>
        <begin position="187"/>
        <end position="213"/>
    </location>
</feature>
<reference evidence="2 3" key="1">
    <citation type="submission" date="2009-08" db="EMBL/GenBank/DDBJ databases">
        <title>The Genome Sequence of Spizellomyces punctatus strain DAOM BR117.</title>
        <authorList>
            <consortium name="The Broad Institute Genome Sequencing Platform"/>
            <person name="Russ C."/>
            <person name="Cuomo C."/>
            <person name="Shea T."/>
            <person name="Young S.K."/>
            <person name="Zeng Q."/>
            <person name="Koehrsen M."/>
            <person name="Haas B."/>
            <person name="Borodovsky M."/>
            <person name="Guigo R."/>
            <person name="Alvarado L."/>
            <person name="Berlin A."/>
            <person name="Bochicchio J."/>
            <person name="Borenstein D."/>
            <person name="Chapman S."/>
            <person name="Chen Z."/>
            <person name="Engels R."/>
            <person name="Freedman E."/>
            <person name="Gellesch M."/>
            <person name="Goldberg J."/>
            <person name="Griggs A."/>
            <person name="Gujja S."/>
            <person name="Heiman D."/>
            <person name="Hepburn T."/>
            <person name="Howarth C."/>
            <person name="Jen D."/>
            <person name="Larson L."/>
            <person name="Lewis B."/>
            <person name="Mehta T."/>
            <person name="Park D."/>
            <person name="Pearson M."/>
            <person name="Roberts A."/>
            <person name="Saif S."/>
            <person name="Shenoy N."/>
            <person name="Sisk P."/>
            <person name="Stolte C."/>
            <person name="Sykes S."/>
            <person name="Thomson T."/>
            <person name="Walk T."/>
            <person name="White J."/>
            <person name="Yandava C."/>
            <person name="Burger G."/>
            <person name="Gray M.W."/>
            <person name="Holland P.W.H."/>
            <person name="King N."/>
            <person name="Lang F.B.F."/>
            <person name="Roger A.J."/>
            <person name="Ruiz-Trillo I."/>
            <person name="Lander E."/>
            <person name="Nusbaum C."/>
        </authorList>
    </citation>
    <scope>NUCLEOTIDE SEQUENCE [LARGE SCALE GENOMIC DNA]</scope>
    <source>
        <strain evidence="2 3">DAOM BR117</strain>
    </source>
</reference>
<accession>A0A0L0HT90</accession>
<proteinExistence type="predicted"/>
<dbReference type="GeneID" id="27683807"/>
<dbReference type="RefSeq" id="XP_016612361.1">
    <property type="nucleotide sequence ID" value="XM_016748390.1"/>
</dbReference>
<protein>
    <submittedName>
        <fullName evidence="2">Uncharacterized protein</fullName>
    </submittedName>
</protein>
<dbReference type="OrthoDB" id="10317993at2759"/>
<dbReference type="InParanoid" id="A0A0L0HT90"/>
<dbReference type="Proteomes" id="UP000053201">
    <property type="component" value="Unassembled WGS sequence"/>
</dbReference>
<dbReference type="VEuPathDB" id="FungiDB:SPPG_00053"/>
<dbReference type="EMBL" id="KQ257450">
    <property type="protein sequence ID" value="KND04322.1"/>
    <property type="molecule type" value="Genomic_DNA"/>
</dbReference>
<gene>
    <name evidence="2" type="ORF">SPPG_00053</name>
</gene>
<evidence type="ECO:0000256" key="1">
    <source>
        <dbReference type="SAM" id="MobiDB-lite"/>
    </source>
</evidence>
<dbReference type="AlphaFoldDB" id="A0A0L0HT90"/>
<evidence type="ECO:0000313" key="2">
    <source>
        <dbReference type="EMBL" id="KND04322.1"/>
    </source>
</evidence>